<evidence type="ECO:0000256" key="1">
    <source>
        <dbReference type="ARBA" id="ARBA00022729"/>
    </source>
</evidence>
<dbReference type="AlphaFoldDB" id="A0A2V3INX4"/>
<dbReference type="Proteomes" id="UP000247409">
    <property type="component" value="Unassembled WGS sequence"/>
</dbReference>
<dbReference type="Pfam" id="PF17137">
    <property type="entry name" value="DUF5110"/>
    <property type="match status" value="1"/>
</dbReference>
<dbReference type="EMBL" id="NBIV01000110">
    <property type="protein sequence ID" value="PXF43785.1"/>
    <property type="molecule type" value="Genomic_DNA"/>
</dbReference>
<keyword evidence="4" id="KW-0326">Glycosidase</keyword>
<keyword evidence="1" id="KW-0732">Signal</keyword>
<evidence type="ECO:0000256" key="3">
    <source>
        <dbReference type="ARBA" id="ARBA00023180"/>
    </source>
</evidence>
<evidence type="ECO:0000313" key="8">
    <source>
        <dbReference type="Proteomes" id="UP000247409"/>
    </source>
</evidence>
<gene>
    <name evidence="7" type="ORF">BWQ96_06406</name>
</gene>
<dbReference type="GO" id="GO:0090599">
    <property type="term" value="F:alpha-glucosidase activity"/>
    <property type="evidence" value="ECO:0007669"/>
    <property type="project" value="TreeGrafter"/>
</dbReference>
<keyword evidence="2" id="KW-0378">Hydrolase</keyword>
<dbReference type="GO" id="GO:0006491">
    <property type="term" value="P:N-glycan processing"/>
    <property type="evidence" value="ECO:0007669"/>
    <property type="project" value="TreeGrafter"/>
</dbReference>
<feature type="domain" description="Glycosyl hydrolase family 31 C-terminal" evidence="6">
    <location>
        <begin position="3"/>
        <end position="92"/>
    </location>
</feature>
<keyword evidence="8" id="KW-1185">Reference proteome</keyword>
<dbReference type="Pfam" id="PF21365">
    <property type="entry name" value="Glyco_hydro_31_3rd"/>
    <property type="match status" value="1"/>
</dbReference>
<name>A0A2V3INX4_9FLOR</name>
<proteinExistence type="predicted"/>
<dbReference type="SUPFAM" id="SSF51011">
    <property type="entry name" value="Glycosyl hydrolase domain"/>
    <property type="match status" value="1"/>
</dbReference>
<organism evidence="7 8">
    <name type="scientific">Gracilariopsis chorda</name>
    <dbReference type="NCBI Taxonomy" id="448386"/>
    <lineage>
        <taxon>Eukaryota</taxon>
        <taxon>Rhodophyta</taxon>
        <taxon>Florideophyceae</taxon>
        <taxon>Rhodymeniophycidae</taxon>
        <taxon>Gracilariales</taxon>
        <taxon>Gracilariaceae</taxon>
        <taxon>Gracilariopsis</taxon>
    </lineage>
</organism>
<protein>
    <submittedName>
        <fullName evidence="7">Putative glucan 1,3-alpha-glucosidase</fullName>
    </submittedName>
</protein>
<sequence length="225" mass="25142">MGPPMRPLWWHFPNDSVADSNQRQWMVGDALLVAPVLEDDVSSHRVYIPHGETWYDLYHPKANGKKVTDSGDVEQQVTLDRMFVFQRGGTIVPKQERRRRSTAAMAHDPFTLVVALNASKEAEGELYLDDGKTFQYKSGAYAVRRFTFENSELSAQTVSGGATAFDGSEAEIERIIILGYEGDTPKEVVTDSRVINFVYSRTSGALTVQNPRVKAAAGTWKITIR</sequence>
<dbReference type="STRING" id="448386.A0A2V3INX4"/>
<dbReference type="InterPro" id="IPR013780">
    <property type="entry name" value="Glyco_hydro_b"/>
</dbReference>
<evidence type="ECO:0000256" key="4">
    <source>
        <dbReference type="ARBA" id="ARBA00023295"/>
    </source>
</evidence>
<evidence type="ECO:0000256" key="2">
    <source>
        <dbReference type="ARBA" id="ARBA00022801"/>
    </source>
</evidence>
<dbReference type="PANTHER" id="PTHR22762">
    <property type="entry name" value="ALPHA-GLUCOSIDASE"/>
    <property type="match status" value="1"/>
</dbReference>
<dbReference type="InterPro" id="IPR033403">
    <property type="entry name" value="DUF5110"/>
</dbReference>
<accession>A0A2V3INX4</accession>
<dbReference type="PANTHER" id="PTHR22762:SF54">
    <property type="entry name" value="BCDNA.GH04962"/>
    <property type="match status" value="1"/>
</dbReference>
<reference evidence="7 8" key="1">
    <citation type="journal article" date="2018" name="Mol. Biol. Evol.">
        <title>Analysis of the draft genome of the red seaweed Gracilariopsis chorda provides insights into genome size evolution in Rhodophyta.</title>
        <authorList>
            <person name="Lee J."/>
            <person name="Yang E.C."/>
            <person name="Graf L."/>
            <person name="Yang J.H."/>
            <person name="Qiu H."/>
            <person name="Zel Zion U."/>
            <person name="Chan C.X."/>
            <person name="Stephens T.G."/>
            <person name="Weber A.P.M."/>
            <person name="Boo G.H."/>
            <person name="Boo S.M."/>
            <person name="Kim K.M."/>
            <person name="Shin Y."/>
            <person name="Jung M."/>
            <person name="Lee S.J."/>
            <person name="Yim H.S."/>
            <person name="Lee J.H."/>
            <person name="Bhattacharya D."/>
            <person name="Yoon H.S."/>
        </authorList>
    </citation>
    <scope>NUCLEOTIDE SEQUENCE [LARGE SCALE GENOMIC DNA]</scope>
    <source>
        <strain evidence="7 8">SKKU-2015</strain>
        <tissue evidence="7">Whole body</tissue>
    </source>
</reference>
<dbReference type="Gene3D" id="2.60.40.1180">
    <property type="entry name" value="Golgi alpha-mannosidase II"/>
    <property type="match status" value="2"/>
</dbReference>
<keyword evidence="3" id="KW-0325">Glycoprotein</keyword>
<dbReference type="OrthoDB" id="1641012at2759"/>
<comment type="caution">
    <text evidence="7">The sequence shown here is derived from an EMBL/GenBank/DDBJ whole genome shotgun (WGS) entry which is preliminary data.</text>
</comment>
<dbReference type="InterPro" id="IPR048395">
    <property type="entry name" value="Glyco_hydro_31_C"/>
</dbReference>
<evidence type="ECO:0000313" key="7">
    <source>
        <dbReference type="EMBL" id="PXF43785.1"/>
    </source>
</evidence>
<evidence type="ECO:0000259" key="5">
    <source>
        <dbReference type="Pfam" id="PF17137"/>
    </source>
</evidence>
<feature type="domain" description="DUF5110" evidence="5">
    <location>
        <begin position="111"/>
        <end position="162"/>
    </location>
</feature>
<evidence type="ECO:0000259" key="6">
    <source>
        <dbReference type="Pfam" id="PF21365"/>
    </source>
</evidence>